<name>A0A8T0DBU3_9TREM</name>
<keyword evidence="2" id="KW-0758">Storage protein</keyword>
<dbReference type="AlphaFoldDB" id="A0A8T0DBU3"/>
<dbReference type="InterPro" id="IPR015819">
    <property type="entry name" value="Lipid_transp_b-sht_shell"/>
</dbReference>
<keyword evidence="3" id="KW-1015">Disulfide bond</keyword>
<accession>A0A8T0DBU3</accession>
<dbReference type="SUPFAM" id="SSF48431">
    <property type="entry name" value="Lipovitellin-phosvitin complex, superhelical domain"/>
    <property type="match status" value="1"/>
</dbReference>
<evidence type="ECO:0000259" key="7">
    <source>
        <dbReference type="PROSITE" id="PS51211"/>
    </source>
</evidence>
<protein>
    <recommendedName>
        <fullName evidence="7">Vitellogenin domain-containing protein</fullName>
    </recommendedName>
</protein>
<evidence type="ECO:0000256" key="5">
    <source>
        <dbReference type="PROSITE-ProRule" id="PRU00557"/>
    </source>
</evidence>
<dbReference type="SMART" id="SM00638">
    <property type="entry name" value="LPD_N"/>
    <property type="match status" value="1"/>
</dbReference>
<dbReference type="Proteomes" id="UP000699462">
    <property type="component" value="Unassembled WGS sequence"/>
</dbReference>
<evidence type="ECO:0000256" key="4">
    <source>
        <dbReference type="ARBA" id="ARBA00023180"/>
    </source>
</evidence>
<dbReference type="GO" id="GO:0005319">
    <property type="term" value="F:lipid transporter activity"/>
    <property type="evidence" value="ECO:0007669"/>
    <property type="project" value="InterPro"/>
</dbReference>
<dbReference type="Gene3D" id="2.30.230.10">
    <property type="entry name" value="Lipovitellin, beta-sheet shell regions, chain A"/>
    <property type="match status" value="1"/>
</dbReference>
<feature type="chain" id="PRO_5035934900" description="Vitellogenin domain-containing protein" evidence="6">
    <location>
        <begin position="19"/>
        <end position="579"/>
    </location>
</feature>
<dbReference type="Pfam" id="PF01347">
    <property type="entry name" value="Vitellogenin_N"/>
    <property type="match status" value="1"/>
</dbReference>
<evidence type="ECO:0000256" key="2">
    <source>
        <dbReference type="ARBA" id="ARBA00022761"/>
    </source>
</evidence>
<comment type="caution">
    <text evidence="5">Lacks conserved residue(s) required for the propagation of feature annotation.</text>
</comment>
<feature type="signal peptide" evidence="6">
    <location>
        <begin position="1"/>
        <end position="18"/>
    </location>
</feature>
<dbReference type="InterPro" id="IPR011030">
    <property type="entry name" value="Lipovitellin_superhlx_dom"/>
</dbReference>
<dbReference type="Gene3D" id="1.25.10.20">
    <property type="entry name" value="Vitellinogen, superhelical"/>
    <property type="match status" value="1"/>
</dbReference>
<keyword evidence="9" id="KW-1185">Reference proteome</keyword>
<dbReference type="PANTHER" id="PTHR23345">
    <property type="entry name" value="VITELLOGENIN-RELATED"/>
    <property type="match status" value="1"/>
</dbReference>
<sequence>MWTIFLIVIFCIVSLSNQADVISSGEGRIVDLIPQKTYEYEFLLKLKITSQSNSNASQVHDELRGLLEITRTVGCLTTILLRHVTGNTLIVQQNGTKYMKARDDNMSSNFEKPIELCYNNGRATQIRMHNLDSTWSVNLKRALISQMQISTESSELLFYTTESDVSGECLTEYIPVKSESGIITLVKRKYTAGCSNKVRLDSVVPAYEFQPPTHSSKLPFLDGTSSCEVQIASNKTILQSDCEETLYIRSTTLQPEQWRTVVKTTTQLKLVGFTEPRLSKLDEANALPTSLKFEYSDVFKDRETKPIEELQIMFRKICSVEQSVDTEEFYKLTKQLRSLNKDQLNYLVTNFLEVNPTEVRPRVVDILSAAGTEVTLEFMFDNSKTLGMKPLDKLKALRAVKNPSLKVMSILKRALEENFHPDIHLTISVMVGKICNEYQQCKNETNVRRIFEMLMEHIPTNCEHRTNKQLEAIVTSLYAVGNLGINADVEHLTNTIRSCFNNPRVDTSVKVAGIESLRRVGCNSLVNEVLWNYLVEQSEDSEVRINAYRSYMHCPTTTKIKNSIRLLRNETSQQVSFYQ</sequence>
<keyword evidence="1 6" id="KW-0732">Signal</keyword>
<dbReference type="InterPro" id="IPR001747">
    <property type="entry name" value="Vitellogenin_N"/>
</dbReference>
<evidence type="ECO:0000313" key="8">
    <source>
        <dbReference type="EMBL" id="KAF8564826.1"/>
    </source>
</evidence>
<dbReference type="PROSITE" id="PS51211">
    <property type="entry name" value="VITELLOGENIN"/>
    <property type="match status" value="1"/>
</dbReference>
<dbReference type="OrthoDB" id="6233594at2759"/>
<dbReference type="EMBL" id="JTDF01007803">
    <property type="protein sequence ID" value="KAF8564826.1"/>
    <property type="molecule type" value="Genomic_DNA"/>
</dbReference>
<comment type="caution">
    <text evidence="8">The sequence shown here is derived from an EMBL/GenBank/DDBJ whole genome shotgun (WGS) entry which is preliminary data.</text>
</comment>
<dbReference type="PANTHER" id="PTHR23345:SF15">
    <property type="entry name" value="VITELLOGENIN 1-RELATED"/>
    <property type="match status" value="1"/>
</dbReference>
<feature type="domain" description="Vitellogenin" evidence="7">
    <location>
        <begin position="32"/>
        <end position="579"/>
    </location>
</feature>
<dbReference type="InterPro" id="IPR050733">
    <property type="entry name" value="Vitellogenin/Apolipophorin"/>
</dbReference>
<gene>
    <name evidence="8" type="ORF">P879_01127</name>
</gene>
<evidence type="ECO:0000256" key="1">
    <source>
        <dbReference type="ARBA" id="ARBA00022729"/>
    </source>
</evidence>
<organism evidence="8 9">
    <name type="scientific">Paragonimus westermani</name>
    <dbReference type="NCBI Taxonomy" id="34504"/>
    <lineage>
        <taxon>Eukaryota</taxon>
        <taxon>Metazoa</taxon>
        <taxon>Spiralia</taxon>
        <taxon>Lophotrochozoa</taxon>
        <taxon>Platyhelminthes</taxon>
        <taxon>Trematoda</taxon>
        <taxon>Digenea</taxon>
        <taxon>Plagiorchiida</taxon>
        <taxon>Troglotremata</taxon>
        <taxon>Troglotrematidae</taxon>
        <taxon>Paragonimus</taxon>
    </lineage>
</organism>
<evidence type="ECO:0000256" key="3">
    <source>
        <dbReference type="ARBA" id="ARBA00023157"/>
    </source>
</evidence>
<evidence type="ECO:0000313" key="9">
    <source>
        <dbReference type="Proteomes" id="UP000699462"/>
    </source>
</evidence>
<reference evidence="8 9" key="1">
    <citation type="submission" date="2019-07" db="EMBL/GenBank/DDBJ databases">
        <title>Annotation for the trematode Paragonimus westermani.</title>
        <authorList>
            <person name="Choi Y.-J."/>
        </authorList>
    </citation>
    <scope>NUCLEOTIDE SEQUENCE [LARGE SCALE GENOMIC DNA]</scope>
    <source>
        <strain evidence="8">180907_Pwestermani</strain>
    </source>
</reference>
<dbReference type="InterPro" id="IPR015816">
    <property type="entry name" value="Vitellinogen_b-sht_N"/>
</dbReference>
<dbReference type="SUPFAM" id="SSF56968">
    <property type="entry name" value="Lipovitellin-phosvitin complex, beta-sheet shell regions"/>
    <property type="match status" value="1"/>
</dbReference>
<proteinExistence type="predicted"/>
<evidence type="ECO:0000256" key="6">
    <source>
        <dbReference type="SAM" id="SignalP"/>
    </source>
</evidence>
<keyword evidence="4" id="KW-0325">Glycoprotein</keyword>